<dbReference type="EMBL" id="MKZY01000005">
    <property type="protein sequence ID" value="OOO08852.1"/>
    <property type="molecule type" value="Genomic_DNA"/>
</dbReference>
<feature type="region of interest" description="Disordered" evidence="8">
    <location>
        <begin position="144"/>
        <end position="244"/>
    </location>
</feature>
<dbReference type="AlphaFoldDB" id="A0A1S9DIE9"/>
<feature type="region of interest" description="Disordered" evidence="8">
    <location>
        <begin position="1"/>
        <end position="73"/>
    </location>
</feature>
<dbReference type="GO" id="GO:0000049">
    <property type="term" value="F:tRNA binding"/>
    <property type="evidence" value="ECO:0007669"/>
    <property type="project" value="TreeGrafter"/>
</dbReference>
<evidence type="ECO:0000256" key="1">
    <source>
        <dbReference type="ARBA" id="ARBA00009573"/>
    </source>
</evidence>
<evidence type="ECO:0000256" key="2">
    <source>
        <dbReference type="ARBA" id="ARBA00013819"/>
    </source>
</evidence>
<protein>
    <recommendedName>
        <fullName evidence="2">Eukaryotic translation initiation factor 2A</fullName>
    </recommendedName>
</protein>
<dbReference type="PANTHER" id="PTHR13227:SF0">
    <property type="entry name" value="EUKARYOTIC TRANSLATION INITIATION FACTOR 2A"/>
    <property type="match status" value="1"/>
</dbReference>
<gene>
    <name evidence="10" type="ORF">OAory_01101480</name>
</gene>
<dbReference type="GO" id="GO:0003743">
    <property type="term" value="F:translation initiation factor activity"/>
    <property type="evidence" value="ECO:0007669"/>
    <property type="project" value="UniProtKB-KW"/>
</dbReference>
<dbReference type="GO" id="GO:0003729">
    <property type="term" value="F:mRNA binding"/>
    <property type="evidence" value="ECO:0007669"/>
    <property type="project" value="TreeGrafter"/>
</dbReference>
<dbReference type="Proteomes" id="UP000190312">
    <property type="component" value="Unassembled WGS sequence"/>
</dbReference>
<evidence type="ECO:0000256" key="5">
    <source>
        <dbReference type="ARBA" id="ARBA00022737"/>
    </source>
</evidence>
<dbReference type="Gene3D" id="2.130.10.10">
    <property type="entry name" value="YVTN repeat-like/Quinoprotein amine dehydrogenase"/>
    <property type="match status" value="1"/>
</dbReference>
<evidence type="ECO:0000313" key="11">
    <source>
        <dbReference type="Proteomes" id="UP000190312"/>
    </source>
</evidence>
<dbReference type="InterPro" id="IPR015943">
    <property type="entry name" value="WD40/YVTN_repeat-like_dom_sf"/>
</dbReference>
<feature type="compositionally biased region" description="Basic residues" evidence="8">
    <location>
        <begin position="813"/>
        <end position="822"/>
    </location>
</feature>
<proteinExistence type="inferred from homology"/>
<dbReference type="GO" id="GO:0022627">
    <property type="term" value="C:cytosolic small ribosomal subunit"/>
    <property type="evidence" value="ECO:0007669"/>
    <property type="project" value="TreeGrafter"/>
</dbReference>
<keyword evidence="6" id="KW-0810">Translation regulation</keyword>
<feature type="compositionally biased region" description="Low complexity" evidence="8">
    <location>
        <begin position="29"/>
        <end position="41"/>
    </location>
</feature>
<feature type="domain" description="Translation initiation factor beta propellor-like" evidence="9">
    <location>
        <begin position="494"/>
        <end position="688"/>
    </location>
</feature>
<evidence type="ECO:0000256" key="7">
    <source>
        <dbReference type="ARBA" id="ARBA00022917"/>
    </source>
</evidence>
<organism evidence="10 11">
    <name type="scientific">Aspergillus oryzae</name>
    <name type="common">Yellow koji mold</name>
    <dbReference type="NCBI Taxonomy" id="5062"/>
    <lineage>
        <taxon>Eukaryota</taxon>
        <taxon>Fungi</taxon>
        <taxon>Dikarya</taxon>
        <taxon>Ascomycota</taxon>
        <taxon>Pezizomycotina</taxon>
        <taxon>Eurotiomycetes</taxon>
        <taxon>Eurotiomycetidae</taxon>
        <taxon>Eurotiales</taxon>
        <taxon>Aspergillaceae</taxon>
        <taxon>Aspergillus</taxon>
        <taxon>Aspergillus subgen. Circumdati</taxon>
    </lineage>
</organism>
<evidence type="ECO:0000256" key="3">
    <source>
        <dbReference type="ARBA" id="ARBA00022540"/>
    </source>
</evidence>
<comment type="similarity">
    <text evidence="1">Belongs to the WD repeat EIF2A family.</text>
</comment>
<feature type="compositionally biased region" description="Polar residues" evidence="8">
    <location>
        <begin position="158"/>
        <end position="169"/>
    </location>
</feature>
<dbReference type="GO" id="GO:0043022">
    <property type="term" value="F:ribosome binding"/>
    <property type="evidence" value="ECO:0007669"/>
    <property type="project" value="TreeGrafter"/>
</dbReference>
<evidence type="ECO:0000259" key="9">
    <source>
        <dbReference type="Pfam" id="PF08662"/>
    </source>
</evidence>
<comment type="caution">
    <text evidence="10">The sequence shown here is derived from an EMBL/GenBank/DDBJ whole genome shotgun (WGS) entry which is preliminary data.</text>
</comment>
<dbReference type="SUPFAM" id="SSF82171">
    <property type="entry name" value="DPP6 N-terminal domain-like"/>
    <property type="match status" value="1"/>
</dbReference>
<dbReference type="OrthoDB" id="2194683at2759"/>
<name>A0A1S9DIE9_ASPOZ</name>
<dbReference type="eggNOG" id="KOG2315">
    <property type="taxonomic scope" value="Eukaryota"/>
</dbReference>
<dbReference type="InterPro" id="IPR011387">
    <property type="entry name" value="TIF2A"/>
</dbReference>
<dbReference type="VEuPathDB" id="FungiDB:AO090020000067"/>
<keyword evidence="7" id="KW-0648">Protein biosynthesis</keyword>
<dbReference type="PANTHER" id="PTHR13227">
    <property type="entry name" value="EUKARYOTIC TRANSLATION INITIATION FACTOR 2A"/>
    <property type="match status" value="1"/>
</dbReference>
<evidence type="ECO:0000256" key="4">
    <source>
        <dbReference type="ARBA" id="ARBA00022574"/>
    </source>
</evidence>
<keyword evidence="5" id="KW-0677">Repeat</keyword>
<feature type="compositionally biased region" description="Low complexity" evidence="8">
    <location>
        <begin position="60"/>
        <end position="70"/>
    </location>
</feature>
<dbReference type="Pfam" id="PF08662">
    <property type="entry name" value="eIF2A"/>
    <property type="match status" value="1"/>
</dbReference>
<reference evidence="10 11" key="1">
    <citation type="submission" date="2016-10" db="EMBL/GenBank/DDBJ databases">
        <title>Genome sequencing of Aspergillus oryzae BCC7051.</title>
        <authorList>
            <person name="Thammarongtham C."/>
            <person name="Vorapreeda T."/>
            <person name="Nookaew I."/>
            <person name="Srisuk T."/>
            <person name="Land M."/>
            <person name="Jeennor S."/>
            <person name="Laoteng K."/>
        </authorList>
    </citation>
    <scope>NUCLEOTIDE SEQUENCE [LARGE SCALE GENOMIC DNA]</scope>
    <source>
        <strain evidence="10 11">BCC7051</strain>
    </source>
</reference>
<accession>A0A1S9DIE9</accession>
<sequence length="940" mass="100478">MTTPTLINLPPPPSDPVTPSDMGPGTPNSGTTSLSALSTTAIKDGHTGHPLPHGRHAHHSSSASMTSTTTLEAERADRISRLAGLERVVAARTGGGSQSNTAVPMSHAPGYFDTSSTLKERSTVGSASATGSVGARTTWASGSDAFDADKMSEEPDDGTSSVGNLSDEGNASLVGFGEGASTISGPISHPNLNRTSSVGRPNSLGSPSIPRANPIPSSSQQSGDGGMIPVALSPTGSTTPEPVQDARMVDGMTYDPDVVDTTVRTPRLATPLGRDDPSNMQGDRVRTVKGIGILDAAPVYEPLSGFERPEGNLRCSAYSPCGRYFAWASPEKVTVIDPSVGHIITNIPAENVFELGFSPLGTYLITWQRPSKDANGDAVKNLKVWKIVETAPDSNGDEHTIVGSYVQKSQTGWNLQYTSDERYCARVVTNEVQFYQSDNLSKVWNKLRVEGVIDFAVSPGKSQSVAVFVPERKGQPAAVKVFMVPQFGAPVSQKTFFKGDKVQLKWNASGTTLLVLAQTDVDRSGKSYYGETTLYLLGATGGFDSRVDLDKEGPIHDVTWSPNSREFGVVYGYMPAKTTIFNFRGVPQHSFALAPRNTISFSPHGRFVLVAGFGNLAGQMDIYDLEKNYFKIATVEASNASVCEWSPDGKYILTATTSPRLRVDNGVRLWHVSGALVYNEEMHELYDVFWRPQSTTQHPLGDPFHPLPTPHPSAVAYLSTRKAPVKPAGAYRPPGARGQLTPLAFKREDQGGATFIRDGANGGALNGLGKPRRREIPGADPVEEYLPPGAAPGGGVVLPPGADQPEKLSKSAARNKKKREAKKLKDGEDGQPARSPESHGDKGHHERSRSKANNSERKNANQANGASPASTKPNNNAAVEAAGTPTAQEKKIRGLLKKIRAIDELKMRLAGGEKLEDTQLKKIQTEESVRKELESLGFNG</sequence>
<evidence type="ECO:0000256" key="8">
    <source>
        <dbReference type="SAM" id="MobiDB-lite"/>
    </source>
</evidence>
<feature type="compositionally biased region" description="Polar residues" evidence="8">
    <location>
        <begin position="181"/>
        <end position="206"/>
    </location>
</feature>
<keyword evidence="4" id="KW-0853">WD repeat</keyword>
<evidence type="ECO:0000256" key="6">
    <source>
        <dbReference type="ARBA" id="ARBA00022845"/>
    </source>
</evidence>
<keyword evidence="3 10" id="KW-0396">Initiation factor</keyword>
<dbReference type="GO" id="GO:0006417">
    <property type="term" value="P:regulation of translation"/>
    <property type="evidence" value="ECO:0007669"/>
    <property type="project" value="UniProtKB-KW"/>
</dbReference>
<dbReference type="VEuPathDB" id="FungiDB:AO090020000068"/>
<feature type="compositionally biased region" description="Polar residues" evidence="8">
    <location>
        <begin position="860"/>
        <end position="877"/>
    </location>
</feature>
<evidence type="ECO:0000313" key="10">
    <source>
        <dbReference type="EMBL" id="OOO08852.1"/>
    </source>
</evidence>
<feature type="region of interest" description="Disordered" evidence="8">
    <location>
        <begin position="753"/>
        <end position="891"/>
    </location>
</feature>
<dbReference type="InterPro" id="IPR013979">
    <property type="entry name" value="TIF_beta_prop-like"/>
</dbReference>
<dbReference type="FunFam" id="2.130.10.10:FF:000596">
    <property type="entry name" value="Eukaryotic translation initiation factor 2A"/>
    <property type="match status" value="1"/>
</dbReference>